<sequence>MSRAVHLKLSLMTGVALLSGCTLHRPPTLAEDEARVCLERGGHQSRAPFGPPVCQLPYADAGKACSGKADCRGECLSDAPEHANIVAIGTPVAGRCEAGTNTFGCYARVENGKLAERYGCTD</sequence>
<dbReference type="Proteomes" id="UP001419910">
    <property type="component" value="Unassembled WGS sequence"/>
</dbReference>
<keyword evidence="2" id="KW-1185">Reference proteome</keyword>
<name>A0ABU9Y728_9SPHN</name>
<dbReference type="EMBL" id="JBDIME010000018">
    <property type="protein sequence ID" value="MEN2791604.1"/>
    <property type="molecule type" value="Genomic_DNA"/>
</dbReference>
<evidence type="ECO:0000313" key="1">
    <source>
        <dbReference type="EMBL" id="MEN2791604.1"/>
    </source>
</evidence>
<reference evidence="1 2" key="1">
    <citation type="submission" date="2024-05" db="EMBL/GenBank/DDBJ databases">
        <authorList>
            <person name="Liu Q."/>
            <person name="Xin Y.-H."/>
        </authorList>
    </citation>
    <scope>NUCLEOTIDE SEQUENCE [LARGE SCALE GENOMIC DNA]</scope>
    <source>
        <strain evidence="1 2">CGMCC 1.10181</strain>
    </source>
</reference>
<dbReference type="PROSITE" id="PS51257">
    <property type="entry name" value="PROKAR_LIPOPROTEIN"/>
    <property type="match status" value="1"/>
</dbReference>
<organism evidence="1 2">
    <name type="scientific">Sphingomonas oligophenolica</name>
    <dbReference type="NCBI Taxonomy" id="301154"/>
    <lineage>
        <taxon>Bacteria</taxon>
        <taxon>Pseudomonadati</taxon>
        <taxon>Pseudomonadota</taxon>
        <taxon>Alphaproteobacteria</taxon>
        <taxon>Sphingomonadales</taxon>
        <taxon>Sphingomonadaceae</taxon>
        <taxon>Sphingomonas</taxon>
    </lineage>
</organism>
<evidence type="ECO:0000313" key="2">
    <source>
        <dbReference type="Proteomes" id="UP001419910"/>
    </source>
</evidence>
<accession>A0ABU9Y728</accession>
<comment type="caution">
    <text evidence="1">The sequence shown here is derived from an EMBL/GenBank/DDBJ whole genome shotgun (WGS) entry which is preliminary data.</text>
</comment>
<dbReference type="RefSeq" id="WP_343892605.1">
    <property type="nucleotide sequence ID" value="NZ_BAAAEH010000060.1"/>
</dbReference>
<evidence type="ECO:0008006" key="3">
    <source>
        <dbReference type="Google" id="ProtNLM"/>
    </source>
</evidence>
<gene>
    <name evidence="1" type="ORF">ABC974_18355</name>
</gene>
<proteinExistence type="predicted"/>
<protein>
    <recommendedName>
        <fullName evidence="3">Lipoprotein</fullName>
    </recommendedName>
</protein>